<dbReference type="AlphaFoldDB" id="A0A502E862"/>
<evidence type="ECO:0000313" key="1">
    <source>
        <dbReference type="EMBL" id="TPG32631.1"/>
    </source>
</evidence>
<dbReference type="Proteomes" id="UP000319700">
    <property type="component" value="Unassembled WGS sequence"/>
</dbReference>
<name>A0A502E862_9FLAO</name>
<dbReference type="OrthoDB" id="1427655at2"/>
<evidence type="ECO:0008006" key="3">
    <source>
        <dbReference type="Google" id="ProtNLM"/>
    </source>
</evidence>
<organism evidence="1 2">
    <name type="scientific">Flavobacterium pectinovorum</name>
    <dbReference type="NCBI Taxonomy" id="29533"/>
    <lineage>
        <taxon>Bacteria</taxon>
        <taxon>Pseudomonadati</taxon>
        <taxon>Bacteroidota</taxon>
        <taxon>Flavobacteriia</taxon>
        <taxon>Flavobacteriales</taxon>
        <taxon>Flavobacteriaceae</taxon>
        <taxon>Flavobacterium</taxon>
    </lineage>
</organism>
<gene>
    <name evidence="1" type="ORF">EAH81_25440</name>
</gene>
<keyword evidence="2" id="KW-1185">Reference proteome</keyword>
<comment type="caution">
    <text evidence="1">The sequence shown here is derived from an EMBL/GenBank/DDBJ whole genome shotgun (WGS) entry which is preliminary data.</text>
</comment>
<dbReference type="EMBL" id="RCZH01000024">
    <property type="protein sequence ID" value="TPG32631.1"/>
    <property type="molecule type" value="Genomic_DNA"/>
</dbReference>
<reference evidence="1 2" key="1">
    <citation type="journal article" date="2019" name="Environ. Microbiol.">
        <title>Species interactions and distinct microbial communities in high Arctic permafrost affected cryosols are associated with the CH4 and CO2 gas fluxes.</title>
        <authorList>
            <person name="Altshuler I."/>
            <person name="Hamel J."/>
            <person name="Turney S."/>
            <person name="Magnuson E."/>
            <person name="Levesque R."/>
            <person name="Greer C."/>
            <person name="Whyte L.G."/>
        </authorList>
    </citation>
    <scope>NUCLEOTIDE SEQUENCE [LARGE SCALE GENOMIC DNA]</scope>
    <source>
        <strain evidence="1 2">42</strain>
    </source>
</reference>
<sequence>MKIKLLTTISFLTCQLSISQTGKVLHGKVIFQNNALKNVEVINKTGKTSTTTNDLGEFSIVVNVRDSLIFFSKDYFFKRLRVTKEYIAADNLEVNMSIKPEELDEVIITDLKMNPFKISQKDLDAVKVEKDAASLQKYTGVNDGSIAGGLDLGRMVTGLRNLFKKDKDGSKTKTPNNGFKKLVAKSIPNVFFTRDLKLNQEEKELFLDFCDADPKSITLLNHSNILATMEFLTLKNEEFKKLKNN</sequence>
<accession>A0A502E862</accession>
<dbReference type="RefSeq" id="WP_140511717.1">
    <property type="nucleotide sequence ID" value="NZ_RCZH01000024.1"/>
</dbReference>
<evidence type="ECO:0000313" key="2">
    <source>
        <dbReference type="Proteomes" id="UP000319700"/>
    </source>
</evidence>
<proteinExistence type="predicted"/>
<protein>
    <recommendedName>
        <fullName evidence="3">CarboxypepD_reg-like domain-containing protein</fullName>
    </recommendedName>
</protein>